<proteinExistence type="inferred from homology"/>
<evidence type="ECO:0000313" key="5">
    <source>
        <dbReference type="EMBL" id="NQV66391.1"/>
    </source>
</evidence>
<dbReference type="PANTHER" id="PTHR43201">
    <property type="entry name" value="ACYL-COA SYNTHETASE"/>
    <property type="match status" value="1"/>
</dbReference>
<feature type="domain" description="AMP-binding enzyme C-terminal" evidence="4">
    <location>
        <begin position="473"/>
        <end position="549"/>
    </location>
</feature>
<dbReference type="GO" id="GO:0006631">
    <property type="term" value="P:fatty acid metabolic process"/>
    <property type="evidence" value="ECO:0007669"/>
    <property type="project" value="TreeGrafter"/>
</dbReference>
<dbReference type="Proteomes" id="UP000754644">
    <property type="component" value="Unassembled WGS sequence"/>
</dbReference>
<dbReference type="InterPro" id="IPR000873">
    <property type="entry name" value="AMP-dep_synth/lig_dom"/>
</dbReference>
<dbReference type="InterPro" id="IPR045851">
    <property type="entry name" value="AMP-bd_C_sf"/>
</dbReference>
<evidence type="ECO:0000256" key="2">
    <source>
        <dbReference type="ARBA" id="ARBA00022598"/>
    </source>
</evidence>
<dbReference type="InterPro" id="IPR025110">
    <property type="entry name" value="AMP-bd_C"/>
</dbReference>
<evidence type="ECO:0000259" key="4">
    <source>
        <dbReference type="Pfam" id="PF13193"/>
    </source>
</evidence>
<keyword evidence="2 5" id="KW-0436">Ligase</keyword>
<dbReference type="InterPro" id="IPR042099">
    <property type="entry name" value="ANL_N_sf"/>
</dbReference>
<name>A0A973AB46_9GAMM</name>
<dbReference type="SUPFAM" id="SSF56801">
    <property type="entry name" value="Acetyl-CoA synthetase-like"/>
    <property type="match status" value="1"/>
</dbReference>
<reference evidence="5" key="1">
    <citation type="submission" date="2020-05" db="EMBL/GenBank/DDBJ databases">
        <title>Sulfur intermediates as new biogeochemical hubs in an aquatic model microbial ecosystem.</title>
        <authorList>
            <person name="Vigneron A."/>
        </authorList>
    </citation>
    <scope>NUCLEOTIDE SEQUENCE</scope>
    <source>
        <strain evidence="5">Bin.250</strain>
    </source>
</reference>
<dbReference type="EMBL" id="JABMOJ010000511">
    <property type="protein sequence ID" value="NQV66391.1"/>
    <property type="molecule type" value="Genomic_DNA"/>
</dbReference>
<accession>A0A973AB46</accession>
<dbReference type="Pfam" id="PF00501">
    <property type="entry name" value="AMP-binding"/>
    <property type="match status" value="1"/>
</dbReference>
<dbReference type="PROSITE" id="PS00455">
    <property type="entry name" value="AMP_BINDING"/>
    <property type="match status" value="1"/>
</dbReference>
<dbReference type="CDD" id="cd04433">
    <property type="entry name" value="AFD_class_I"/>
    <property type="match status" value="1"/>
</dbReference>
<comment type="caution">
    <text evidence="5">The sequence shown here is derived from an EMBL/GenBank/DDBJ whole genome shotgun (WGS) entry which is preliminary data.</text>
</comment>
<dbReference type="AlphaFoldDB" id="A0A973AB46"/>
<feature type="domain" description="AMP-dependent synthetase/ligase" evidence="3">
    <location>
        <begin position="28"/>
        <end position="418"/>
    </location>
</feature>
<evidence type="ECO:0000256" key="1">
    <source>
        <dbReference type="ARBA" id="ARBA00006432"/>
    </source>
</evidence>
<sequence>MQTTPQSRIDEFTQAKWWGEQTIYDLFVQAEKRSDHLALVDPANRATFTDGFPQRLTYGQLSQHIDALSDLYFRGGIRENDIVVIQLPNIIELPITYLALARLGAIVSPVPVQYGAHELNQAIEKLDPAAYVTVSNLKSQNLSEAHGRLFEQQYPVFSFGDDVGAAIIPLNLQCHTPSPAWQTYVETRTASANDILTICWTSGTTGSPKGVPRSHNHWIISGISSSDSASMTSEDIILNPFPMVNMAGLGGFLFPWLLSGNTLVLHHPFDLNQFLQQIADESVSYTIAAPALLNMLLKDPDIMAATDLSSLRAIGSGGSPLTEWMVSTFQNDYNIPVSNIFGSNEGMCLSSSAVDLPNPADRAVFFPRYGLPGVQWKSRVSKMTKTRLVDASSGKEIVMAGIQGELEISGPSVFDGYWQSEQDNLQVFSEDGYFRTGDVFEIVDDPINSIYYRFVGRSKDIIVRGGMNISPDEIDSLLAGHPKLAAAAVTGYDDDLLGERVGAVVVVKPGESVALLDITDYLRQLGIAVFKLPEQLRVVASLPINATGKVVRRDLKPLFEKPMP</sequence>
<dbReference type="Pfam" id="PF13193">
    <property type="entry name" value="AMP-binding_C"/>
    <property type="match status" value="1"/>
</dbReference>
<organism evidence="5 6">
    <name type="scientific">SAR86 cluster bacterium</name>
    <dbReference type="NCBI Taxonomy" id="2030880"/>
    <lineage>
        <taxon>Bacteria</taxon>
        <taxon>Pseudomonadati</taxon>
        <taxon>Pseudomonadota</taxon>
        <taxon>Gammaproteobacteria</taxon>
        <taxon>SAR86 cluster</taxon>
    </lineage>
</organism>
<dbReference type="InterPro" id="IPR020845">
    <property type="entry name" value="AMP-binding_CS"/>
</dbReference>
<gene>
    <name evidence="5" type="ORF">HQ497_13600</name>
</gene>
<dbReference type="GO" id="GO:0031956">
    <property type="term" value="F:medium-chain fatty acid-CoA ligase activity"/>
    <property type="evidence" value="ECO:0007669"/>
    <property type="project" value="TreeGrafter"/>
</dbReference>
<protein>
    <submittedName>
        <fullName evidence="5">Acyl--CoA ligase</fullName>
    </submittedName>
</protein>
<dbReference type="Gene3D" id="3.30.300.30">
    <property type="match status" value="1"/>
</dbReference>
<comment type="similarity">
    <text evidence="1">Belongs to the ATP-dependent AMP-binding enzyme family.</text>
</comment>
<evidence type="ECO:0000259" key="3">
    <source>
        <dbReference type="Pfam" id="PF00501"/>
    </source>
</evidence>
<dbReference type="Gene3D" id="3.40.50.12780">
    <property type="entry name" value="N-terminal domain of ligase-like"/>
    <property type="match status" value="1"/>
</dbReference>
<evidence type="ECO:0000313" key="6">
    <source>
        <dbReference type="Proteomes" id="UP000754644"/>
    </source>
</evidence>
<dbReference type="PANTHER" id="PTHR43201:SF5">
    <property type="entry name" value="MEDIUM-CHAIN ACYL-COA LIGASE ACSF2, MITOCHONDRIAL"/>
    <property type="match status" value="1"/>
</dbReference>